<dbReference type="InterPro" id="IPR002125">
    <property type="entry name" value="CMP_dCMP_dom"/>
</dbReference>
<evidence type="ECO:0000259" key="1">
    <source>
        <dbReference type="PROSITE" id="PS51747"/>
    </source>
</evidence>
<dbReference type="GO" id="GO:0006152">
    <property type="term" value="P:purine nucleoside catabolic process"/>
    <property type="evidence" value="ECO:0000318"/>
    <property type="project" value="GO_Central"/>
</dbReference>
<proteinExistence type="predicted"/>
<dbReference type="PaxDb" id="3880-AES61277"/>
<dbReference type="AlphaFoldDB" id="G7I7E1"/>
<evidence type="ECO:0000313" key="3">
    <source>
        <dbReference type="EMBL" id="RHN80687.1"/>
    </source>
</evidence>
<dbReference type="InterPro" id="IPR016193">
    <property type="entry name" value="Cytidine_deaminase-like"/>
</dbReference>
<dbReference type="HOGENOM" id="CLU_2402934_0_0_1"/>
<dbReference type="STRING" id="3880.G7I7E1"/>
<organism evidence="2 5">
    <name type="scientific">Medicago truncatula</name>
    <name type="common">Barrel medic</name>
    <name type="synonym">Medicago tribuloides</name>
    <dbReference type="NCBI Taxonomy" id="3880"/>
    <lineage>
        <taxon>Eukaryota</taxon>
        <taxon>Viridiplantae</taxon>
        <taxon>Streptophyta</taxon>
        <taxon>Embryophyta</taxon>
        <taxon>Tracheophyta</taxon>
        <taxon>Spermatophyta</taxon>
        <taxon>Magnoliopsida</taxon>
        <taxon>eudicotyledons</taxon>
        <taxon>Gunneridae</taxon>
        <taxon>Pentapetalae</taxon>
        <taxon>rosids</taxon>
        <taxon>fabids</taxon>
        <taxon>Fabales</taxon>
        <taxon>Fabaceae</taxon>
        <taxon>Papilionoideae</taxon>
        <taxon>50 kb inversion clade</taxon>
        <taxon>NPAAA clade</taxon>
        <taxon>Hologalegina</taxon>
        <taxon>IRL clade</taxon>
        <taxon>Trifolieae</taxon>
        <taxon>Medicago</taxon>
    </lineage>
</organism>
<name>G7I7E1_MEDTR</name>
<dbReference type="PROSITE" id="PS51747">
    <property type="entry name" value="CYT_DCMP_DEAMINASES_2"/>
    <property type="match status" value="1"/>
</dbReference>
<dbReference type="EMBL" id="CM001217">
    <property type="protein sequence ID" value="AES61277.1"/>
    <property type="molecule type" value="Genomic_DNA"/>
</dbReference>
<reference evidence="3" key="5">
    <citation type="journal article" date="2018" name="Nat. Plants">
        <title>Whole-genome landscape of Medicago truncatula symbiotic genes.</title>
        <authorList>
            <person name="Pecrix Y."/>
            <person name="Gamas P."/>
            <person name="Carrere S."/>
        </authorList>
    </citation>
    <scope>NUCLEOTIDE SEQUENCE</scope>
    <source>
        <tissue evidence="3">Leaves</tissue>
    </source>
</reference>
<dbReference type="Gene3D" id="3.40.140.10">
    <property type="entry name" value="Cytidine Deaminase, domain 2"/>
    <property type="match status" value="1"/>
</dbReference>
<keyword evidence="5" id="KW-1185">Reference proteome</keyword>
<evidence type="ECO:0000313" key="2">
    <source>
        <dbReference type="EMBL" id="AES61277.1"/>
    </source>
</evidence>
<dbReference type="eggNOG" id="KOG1018">
    <property type="taxonomic scope" value="Eukaryota"/>
</dbReference>
<dbReference type="Gramene" id="rna4644">
    <property type="protein sequence ID" value="RHN80687.1"/>
    <property type="gene ID" value="gene4644"/>
</dbReference>
<dbReference type="EMBL" id="PSQE01000001">
    <property type="protein sequence ID" value="RHN80687.1"/>
    <property type="molecule type" value="Genomic_DNA"/>
</dbReference>
<dbReference type="GO" id="GO:0047974">
    <property type="term" value="F:guanosine deaminase activity"/>
    <property type="evidence" value="ECO:0000318"/>
    <property type="project" value="GO_Central"/>
</dbReference>
<dbReference type="Pfam" id="PF00383">
    <property type="entry name" value="dCMP_cyt_deam_1"/>
    <property type="match status" value="1"/>
</dbReference>
<dbReference type="SUPFAM" id="SSF53927">
    <property type="entry name" value="Cytidine deaminase-like"/>
    <property type="match status" value="1"/>
</dbReference>
<dbReference type="EnsemblPlants" id="AES61277">
    <property type="protein sequence ID" value="AES61277"/>
    <property type="gene ID" value="MTR_1g081440"/>
</dbReference>
<feature type="domain" description="CMP/dCMP-type deaminase" evidence="1">
    <location>
        <begin position="19"/>
        <end position="93"/>
    </location>
</feature>
<evidence type="ECO:0000313" key="6">
    <source>
        <dbReference type="Proteomes" id="UP000265566"/>
    </source>
</evidence>
<reference evidence="2 5" key="1">
    <citation type="journal article" date="2011" name="Nature">
        <title>The Medicago genome provides insight into the evolution of rhizobial symbioses.</title>
        <authorList>
            <person name="Young N.D."/>
            <person name="Debelle F."/>
            <person name="Oldroyd G.E."/>
            <person name="Geurts R."/>
            <person name="Cannon S.B."/>
            <person name="Udvardi M.K."/>
            <person name="Benedito V.A."/>
            <person name="Mayer K.F."/>
            <person name="Gouzy J."/>
            <person name="Schoof H."/>
            <person name="Van de Peer Y."/>
            <person name="Proost S."/>
            <person name="Cook D.R."/>
            <person name="Meyers B.C."/>
            <person name="Spannagl M."/>
            <person name="Cheung F."/>
            <person name="De Mita S."/>
            <person name="Krishnakumar V."/>
            <person name="Gundlach H."/>
            <person name="Zhou S."/>
            <person name="Mudge J."/>
            <person name="Bharti A.K."/>
            <person name="Murray J.D."/>
            <person name="Naoumkina M.A."/>
            <person name="Rosen B."/>
            <person name="Silverstein K.A."/>
            <person name="Tang H."/>
            <person name="Rombauts S."/>
            <person name="Zhao P.X."/>
            <person name="Zhou P."/>
            <person name="Barbe V."/>
            <person name="Bardou P."/>
            <person name="Bechner M."/>
            <person name="Bellec A."/>
            <person name="Berger A."/>
            <person name="Berges H."/>
            <person name="Bidwell S."/>
            <person name="Bisseling T."/>
            <person name="Choisne N."/>
            <person name="Couloux A."/>
            <person name="Denny R."/>
            <person name="Deshpande S."/>
            <person name="Dai X."/>
            <person name="Doyle J.J."/>
            <person name="Dudez A.M."/>
            <person name="Farmer A.D."/>
            <person name="Fouteau S."/>
            <person name="Franken C."/>
            <person name="Gibelin C."/>
            <person name="Gish J."/>
            <person name="Goldstein S."/>
            <person name="Gonzalez A.J."/>
            <person name="Green P.J."/>
            <person name="Hallab A."/>
            <person name="Hartog M."/>
            <person name="Hua A."/>
            <person name="Humphray S.J."/>
            <person name="Jeong D.H."/>
            <person name="Jing Y."/>
            <person name="Jocker A."/>
            <person name="Kenton S.M."/>
            <person name="Kim D.J."/>
            <person name="Klee K."/>
            <person name="Lai H."/>
            <person name="Lang C."/>
            <person name="Lin S."/>
            <person name="Macmil S.L."/>
            <person name="Magdelenat G."/>
            <person name="Matthews L."/>
            <person name="McCorrison J."/>
            <person name="Monaghan E.L."/>
            <person name="Mun J.H."/>
            <person name="Najar F.Z."/>
            <person name="Nicholson C."/>
            <person name="Noirot C."/>
            <person name="O'Bleness M."/>
            <person name="Paule C.R."/>
            <person name="Poulain J."/>
            <person name="Prion F."/>
            <person name="Qin B."/>
            <person name="Qu C."/>
            <person name="Retzel E.F."/>
            <person name="Riddle C."/>
            <person name="Sallet E."/>
            <person name="Samain S."/>
            <person name="Samson N."/>
            <person name="Sanders I."/>
            <person name="Saurat O."/>
            <person name="Scarpelli C."/>
            <person name="Schiex T."/>
            <person name="Segurens B."/>
            <person name="Severin A.J."/>
            <person name="Sherrier D.J."/>
            <person name="Shi R."/>
            <person name="Sims S."/>
            <person name="Singer S.R."/>
            <person name="Sinharoy S."/>
            <person name="Sterck L."/>
            <person name="Viollet A."/>
            <person name="Wang B.B."/>
            <person name="Wang K."/>
            <person name="Wang M."/>
            <person name="Wang X."/>
            <person name="Warfsmann J."/>
            <person name="Weissenbach J."/>
            <person name="White D.D."/>
            <person name="White J.D."/>
            <person name="Wiley G.B."/>
            <person name="Wincker P."/>
            <person name="Xing Y."/>
            <person name="Yang L."/>
            <person name="Yao Z."/>
            <person name="Ying F."/>
            <person name="Zhai J."/>
            <person name="Zhou L."/>
            <person name="Zuber A."/>
            <person name="Denarie J."/>
            <person name="Dixon R.A."/>
            <person name="May G.D."/>
            <person name="Schwartz D.C."/>
            <person name="Rogers J."/>
            <person name="Quetier F."/>
            <person name="Town C.D."/>
            <person name="Roe B.A."/>
        </authorList>
    </citation>
    <scope>NUCLEOTIDE SEQUENCE [LARGE SCALE GENOMIC DNA]</scope>
    <source>
        <strain evidence="2">A17</strain>
        <strain evidence="4 5">cv. Jemalong A17</strain>
    </source>
</reference>
<reference evidence="6" key="4">
    <citation type="journal article" date="2018" name="Nat. Plants">
        <title>Whole-genome landscape of Medicago truncatula symbiotic genes.</title>
        <authorList>
            <person name="Pecrix Y."/>
            <person name="Staton S.E."/>
            <person name="Sallet E."/>
            <person name="Lelandais-Briere C."/>
            <person name="Moreau S."/>
            <person name="Carrere S."/>
            <person name="Blein T."/>
            <person name="Jardinaud M.F."/>
            <person name="Latrasse D."/>
            <person name="Zouine M."/>
            <person name="Zahm M."/>
            <person name="Kreplak J."/>
            <person name="Mayjonade B."/>
            <person name="Satge C."/>
            <person name="Perez M."/>
            <person name="Cauet S."/>
            <person name="Marande W."/>
            <person name="Chantry-Darmon C."/>
            <person name="Lopez-Roques C."/>
            <person name="Bouchez O."/>
            <person name="Berard A."/>
            <person name="Debelle F."/>
            <person name="Munos S."/>
            <person name="Bendahmane A."/>
            <person name="Berges H."/>
            <person name="Niebel A."/>
            <person name="Buitink J."/>
            <person name="Frugier F."/>
            <person name="Benhamed M."/>
            <person name="Crespi M."/>
            <person name="Gouzy J."/>
            <person name="Gamas P."/>
        </authorList>
    </citation>
    <scope>NUCLEOTIDE SEQUENCE [LARGE SCALE GENOMIC DNA]</scope>
    <source>
        <strain evidence="6">cv. Jemalong A17</strain>
    </source>
</reference>
<dbReference type="Proteomes" id="UP000265566">
    <property type="component" value="Chromosome 1"/>
</dbReference>
<evidence type="ECO:0000313" key="5">
    <source>
        <dbReference type="Proteomes" id="UP000002051"/>
    </source>
</evidence>
<reference evidence="4" key="3">
    <citation type="submission" date="2015-04" db="UniProtKB">
        <authorList>
            <consortium name="EnsemblPlants"/>
        </authorList>
    </citation>
    <scope>IDENTIFICATION</scope>
    <source>
        <strain evidence="4">cv. Jemalong A17</strain>
    </source>
</reference>
<dbReference type="Proteomes" id="UP000002051">
    <property type="component" value="Unassembled WGS sequence"/>
</dbReference>
<reference evidence="2 5" key="2">
    <citation type="journal article" date="2014" name="BMC Genomics">
        <title>An improved genome release (version Mt4.0) for the model legume Medicago truncatula.</title>
        <authorList>
            <person name="Tang H."/>
            <person name="Krishnakumar V."/>
            <person name="Bidwell S."/>
            <person name="Rosen B."/>
            <person name="Chan A."/>
            <person name="Zhou S."/>
            <person name="Gentzbittel L."/>
            <person name="Childs K.L."/>
            <person name="Yandell M."/>
            <person name="Gundlach H."/>
            <person name="Mayer K.F."/>
            <person name="Schwartz D.C."/>
            <person name="Town C.D."/>
        </authorList>
    </citation>
    <scope>GENOME REANNOTATION</scope>
    <source>
        <strain evidence="4 5">cv. Jemalong A17</strain>
    </source>
</reference>
<accession>G7I7E1</accession>
<gene>
    <name evidence="2" type="ordered locus">MTR_1g081440</name>
    <name evidence="3" type="ORF">MtrunA17_Chr1g0190981</name>
</gene>
<evidence type="ECO:0000313" key="4">
    <source>
        <dbReference type="EnsemblPlants" id="AES61277"/>
    </source>
</evidence>
<protein>
    <submittedName>
        <fullName evidence="2">Cytidine/deoxycytidylate deaminase family protein</fullName>
    </submittedName>
    <submittedName>
        <fullName evidence="3">Putative cytidine deaminase</fullName>
    </submittedName>
</protein>
<sequence length="93" mass="10551">MDKKLKTRSNDLIFSIREDRDRKFIAKAVEEAYKGVECGAITVQNDEIVVSSHNMVLRNKDPTAHAEVTVMREITSIFFFNISCSICVISNVL</sequence>